<dbReference type="EMBL" id="AF325859">
    <property type="protein sequence ID" value="AAK19296.1"/>
    <property type="molecule type" value="Genomic_DNA"/>
</dbReference>
<dbReference type="SUPFAM" id="SSF51177">
    <property type="entry name" value="An insect antifreeze protein"/>
    <property type="match status" value="1"/>
</dbReference>
<keyword evidence="1" id="KW-0732">Signal</keyword>
<evidence type="ECO:0000313" key="3">
    <source>
        <dbReference type="EMBL" id="ABI17374.1"/>
    </source>
</evidence>
<dbReference type="EMBL" id="DQ835586">
    <property type="protein sequence ID" value="ABI17374.1"/>
    <property type="molecule type" value="Genomic_DNA"/>
</dbReference>
<feature type="chain" id="PRO_5007716257" evidence="1">
    <location>
        <begin position="19"/>
        <end position="108"/>
    </location>
</feature>
<reference evidence="2" key="2">
    <citation type="journal article" date="2007" name="Insect Mol. Biol.">
        <title>Transcription of antifreeze protein genes in Choristoneura fumiferana.</title>
        <authorList>
            <person name="Qin W."/>
            <person name="Doucet D."/>
            <person name="Tyshenko M.G."/>
            <person name="Walker V.K."/>
        </authorList>
    </citation>
    <scope>NUCLEOTIDE SEQUENCE</scope>
</reference>
<proteinExistence type="predicted"/>
<sequence length="108" mass="10994">MKCLMLIMALAIINTVSSDGSCTNTNSQLSANSKCDKSTLTNCYVDKSEVYGTTCTGSRFDGVTITSSTSTGSRILGPGCKISTCIITGGVPAPSAACKISGCTFSAN</sequence>
<dbReference type="Gene3D" id="2.160.10.20">
    <property type="entry name" value="Insect antifreeze protein"/>
    <property type="match status" value="1"/>
</dbReference>
<gene>
    <name evidence="2" type="primary">AFP-Lu1</name>
</gene>
<name>Q9BJW7_CHOFU</name>
<dbReference type="InterPro" id="IPR036668">
    <property type="entry name" value="Antifreeze_sf"/>
</dbReference>
<dbReference type="InterPro" id="IPR007928">
    <property type="entry name" value="Antifreeze_CF"/>
</dbReference>
<evidence type="ECO:0000313" key="2">
    <source>
        <dbReference type="EMBL" id="AAK19296.1"/>
    </source>
</evidence>
<reference evidence="3" key="1">
    <citation type="submission" date="2006-07" db="EMBL/GenBank/DDBJ databases">
        <title>Antifreeze protein gene regulation in Choristoneura fumiferana.</title>
        <authorList>
            <person name="Qin W."/>
            <person name="Doucet D."/>
            <person name="Tyshenko M.G."/>
            <person name="Walker V.K."/>
        </authorList>
    </citation>
    <scope>NUCLEOTIDE SEQUENCE</scope>
</reference>
<accession>Q9BJW7</accession>
<dbReference type="AlphaFoldDB" id="Q9BJW7"/>
<organism evidence="2">
    <name type="scientific">Choristoneura fumiferana</name>
    <name type="common">Spruce budworm moth</name>
    <name type="synonym">Archips fumiferana</name>
    <dbReference type="NCBI Taxonomy" id="7141"/>
    <lineage>
        <taxon>Eukaryota</taxon>
        <taxon>Metazoa</taxon>
        <taxon>Ecdysozoa</taxon>
        <taxon>Arthropoda</taxon>
        <taxon>Hexapoda</taxon>
        <taxon>Insecta</taxon>
        <taxon>Pterygota</taxon>
        <taxon>Neoptera</taxon>
        <taxon>Endopterygota</taxon>
        <taxon>Lepidoptera</taxon>
        <taxon>Glossata</taxon>
        <taxon>Ditrysia</taxon>
        <taxon>Tortricoidea</taxon>
        <taxon>Tortricidae</taxon>
        <taxon>Tortricinae</taxon>
        <taxon>Choristoneura</taxon>
    </lineage>
</organism>
<dbReference type="Pfam" id="PF05264">
    <property type="entry name" value="CfAFP"/>
    <property type="match status" value="1"/>
</dbReference>
<evidence type="ECO:0000256" key="1">
    <source>
        <dbReference type="SAM" id="SignalP"/>
    </source>
</evidence>
<protein>
    <submittedName>
        <fullName evidence="2 3">Antifreeze protein</fullName>
    </submittedName>
</protein>
<dbReference type="SMR" id="Q9BJW7"/>
<feature type="signal peptide" evidence="1">
    <location>
        <begin position="1"/>
        <end position="18"/>
    </location>
</feature>